<sequence length="313" mass="32998">MKKRYLLLFAVFLLAFGALFTLLSAAPLQQRPRDYLEISVITRESDSSIWASIRQGMEQAANDFDVELRLVTLTETNSVSEQRMLLSREAKGGADALILAPADPDALGDAVAEAGIPVVTMQAPVGNAPCISVDNEAMGGELARSMLPRLRTGDRVVLLSVFPGGGAVAGRAAGARRALEEQGVAVEELWLPGGRSAMGEALSGLLSDPPELVIALEPAALEGAVRVFQGLESAPALCGIGSTSLIVSCLEKKLIEAIAAQNDFAAGYLAIDAAVAAAEGRPLSPAEPIGFSIVRQETMYLPENQKLLFPFVR</sequence>
<comment type="similarity">
    <text evidence="2">Belongs to the bacterial solute-binding protein 2 family.</text>
</comment>
<evidence type="ECO:0000259" key="4">
    <source>
        <dbReference type="Pfam" id="PF13407"/>
    </source>
</evidence>
<accession>A0ABR7NKZ1</accession>
<comment type="caution">
    <text evidence="5">The sequence shown here is derived from an EMBL/GenBank/DDBJ whole genome shotgun (WGS) entry which is preliminary data.</text>
</comment>
<dbReference type="PANTHER" id="PTHR46847:SF1">
    <property type="entry name" value="D-ALLOSE-BINDING PERIPLASMIC PROTEIN-RELATED"/>
    <property type="match status" value="1"/>
</dbReference>
<protein>
    <submittedName>
        <fullName evidence="5">Substrate-binding domain-containing protein</fullName>
    </submittedName>
</protein>
<keyword evidence="3" id="KW-0732">Signal</keyword>
<dbReference type="Gene3D" id="3.40.50.2300">
    <property type="match status" value="2"/>
</dbReference>
<feature type="domain" description="Periplasmic binding protein" evidence="4">
    <location>
        <begin position="39"/>
        <end position="281"/>
    </location>
</feature>
<dbReference type="EMBL" id="JACRTB010000021">
    <property type="protein sequence ID" value="MBC8577083.1"/>
    <property type="molecule type" value="Genomic_DNA"/>
</dbReference>
<dbReference type="RefSeq" id="WP_262400548.1">
    <property type="nucleotide sequence ID" value="NZ_JACRTB010000021.1"/>
</dbReference>
<evidence type="ECO:0000256" key="2">
    <source>
        <dbReference type="ARBA" id="ARBA00007639"/>
    </source>
</evidence>
<reference evidence="5 6" key="1">
    <citation type="submission" date="2020-08" db="EMBL/GenBank/DDBJ databases">
        <title>Genome public.</title>
        <authorList>
            <person name="Liu C."/>
            <person name="Sun Q."/>
        </authorList>
    </citation>
    <scope>NUCLEOTIDE SEQUENCE [LARGE SCALE GENOMIC DNA]</scope>
    <source>
        <strain evidence="5 6">BX1</strain>
    </source>
</reference>
<gene>
    <name evidence="5" type="ORF">H8717_11780</name>
</gene>
<evidence type="ECO:0000256" key="1">
    <source>
        <dbReference type="ARBA" id="ARBA00004196"/>
    </source>
</evidence>
<evidence type="ECO:0000256" key="3">
    <source>
        <dbReference type="ARBA" id="ARBA00022729"/>
    </source>
</evidence>
<dbReference type="SUPFAM" id="SSF53822">
    <property type="entry name" value="Periplasmic binding protein-like I"/>
    <property type="match status" value="1"/>
</dbReference>
<evidence type="ECO:0000313" key="5">
    <source>
        <dbReference type="EMBL" id="MBC8577083.1"/>
    </source>
</evidence>
<organism evidence="5 6">
    <name type="scientific">Yanshouia hominis</name>
    <dbReference type="NCBI Taxonomy" id="2763673"/>
    <lineage>
        <taxon>Bacteria</taxon>
        <taxon>Bacillati</taxon>
        <taxon>Bacillota</taxon>
        <taxon>Clostridia</taxon>
        <taxon>Eubacteriales</taxon>
        <taxon>Oscillospiraceae</taxon>
        <taxon>Yanshouia</taxon>
    </lineage>
</organism>
<dbReference type="Proteomes" id="UP000658131">
    <property type="component" value="Unassembled WGS sequence"/>
</dbReference>
<evidence type="ECO:0000313" key="6">
    <source>
        <dbReference type="Proteomes" id="UP000658131"/>
    </source>
</evidence>
<dbReference type="InterPro" id="IPR025997">
    <property type="entry name" value="SBP_2_dom"/>
</dbReference>
<keyword evidence="6" id="KW-1185">Reference proteome</keyword>
<dbReference type="Pfam" id="PF13407">
    <property type="entry name" value="Peripla_BP_4"/>
    <property type="match status" value="1"/>
</dbReference>
<name>A0ABR7NKZ1_9FIRM</name>
<dbReference type="PANTHER" id="PTHR46847">
    <property type="entry name" value="D-ALLOSE-BINDING PERIPLASMIC PROTEIN-RELATED"/>
    <property type="match status" value="1"/>
</dbReference>
<dbReference type="InterPro" id="IPR028082">
    <property type="entry name" value="Peripla_BP_I"/>
</dbReference>
<comment type="subcellular location">
    <subcellularLocation>
        <location evidence="1">Cell envelope</location>
    </subcellularLocation>
</comment>
<proteinExistence type="inferred from homology"/>